<dbReference type="Proteomes" id="UP000521868">
    <property type="component" value="Unassembled WGS sequence"/>
</dbReference>
<evidence type="ECO:0000313" key="2">
    <source>
        <dbReference type="EMBL" id="NKE68006.1"/>
    </source>
</evidence>
<proteinExistence type="predicted"/>
<dbReference type="EMBL" id="VTOX01000008">
    <property type="protein sequence ID" value="NKE68006.1"/>
    <property type="molecule type" value="Genomic_DNA"/>
</dbReference>
<accession>A0A7X6I7Y8</accession>
<sequence>MGARSGLALRALAVAGLLQALHVAATAATAAPCATTVGELRSLAGDAAFPLRWEETSMSDGKPLVVSIADRDDGLFLEFVKAREGLWAEGAATICQAGAQLQARLKARRLRVGPSAHWILRHSIGQGGTFMLSRQPGGQLRIATPGWSGLFVPLRD</sequence>
<feature type="signal peptide" evidence="1">
    <location>
        <begin position="1"/>
        <end position="30"/>
    </location>
</feature>
<reference evidence="2 3" key="1">
    <citation type="journal article" date="2020" name="Nature">
        <title>Bacterial chemolithoautotrophy via manganese oxidation.</title>
        <authorList>
            <person name="Yu H."/>
            <person name="Leadbetter J.R."/>
        </authorList>
    </citation>
    <scope>NUCLEOTIDE SEQUENCE [LARGE SCALE GENOMIC DNA]</scope>
    <source>
        <strain evidence="2 3">RBP-1</strain>
    </source>
</reference>
<evidence type="ECO:0000313" key="3">
    <source>
        <dbReference type="Proteomes" id="UP000521868"/>
    </source>
</evidence>
<dbReference type="RefSeq" id="WP_168109132.1">
    <property type="nucleotide sequence ID" value="NZ_VTOX01000008.1"/>
</dbReference>
<protein>
    <submittedName>
        <fullName evidence="2">Uncharacterized protein</fullName>
    </submittedName>
</protein>
<evidence type="ECO:0000256" key="1">
    <source>
        <dbReference type="SAM" id="SignalP"/>
    </source>
</evidence>
<keyword evidence="1" id="KW-0732">Signal</keyword>
<comment type="caution">
    <text evidence="2">The sequence shown here is derived from an EMBL/GenBank/DDBJ whole genome shotgun (WGS) entry which is preliminary data.</text>
</comment>
<name>A0A7X6I7Y8_9BURK</name>
<keyword evidence="3" id="KW-1185">Reference proteome</keyword>
<gene>
    <name evidence="2" type="ORF">RAMLITH_19465</name>
</gene>
<organism evidence="2 3">
    <name type="scientific">Ramlibacter lithotrophicus</name>
    <dbReference type="NCBI Taxonomy" id="2606681"/>
    <lineage>
        <taxon>Bacteria</taxon>
        <taxon>Pseudomonadati</taxon>
        <taxon>Pseudomonadota</taxon>
        <taxon>Betaproteobacteria</taxon>
        <taxon>Burkholderiales</taxon>
        <taxon>Comamonadaceae</taxon>
        <taxon>Ramlibacter</taxon>
    </lineage>
</organism>
<dbReference type="AlphaFoldDB" id="A0A7X6I7Y8"/>
<feature type="chain" id="PRO_5030680425" evidence="1">
    <location>
        <begin position="31"/>
        <end position="156"/>
    </location>
</feature>